<reference evidence="1 2" key="1">
    <citation type="submission" date="2017-04" db="EMBL/GenBank/DDBJ databases">
        <title>Draft genome sequence of Marssonina coronaria NL1: causal agent of apple blotch.</title>
        <authorList>
            <person name="Cheng Q."/>
        </authorList>
    </citation>
    <scope>NUCLEOTIDE SEQUENCE [LARGE SCALE GENOMIC DNA]</scope>
    <source>
        <strain evidence="1 2">NL1</strain>
    </source>
</reference>
<sequence length="112" mass="12515">MARFTIVYLNCILEKFSVDPGRMAMEQALAMVEGVEARLKFAEDILASKSSAEIQIGDQSVIIIEEDLLILHGELFNQSIRLFDEVLLEAQVIKSSVTNILLIRDLSQFTGV</sequence>
<accession>A0A218ZDU7</accession>
<name>A0A218ZDU7_9HELO</name>
<evidence type="ECO:0000313" key="1">
    <source>
        <dbReference type="EMBL" id="OWP05455.1"/>
    </source>
</evidence>
<evidence type="ECO:0000313" key="2">
    <source>
        <dbReference type="Proteomes" id="UP000242519"/>
    </source>
</evidence>
<dbReference type="EMBL" id="MZNU01000074">
    <property type="protein sequence ID" value="OWP05455.1"/>
    <property type="molecule type" value="Genomic_DNA"/>
</dbReference>
<gene>
    <name evidence="1" type="ORF">B2J93_7656</name>
</gene>
<dbReference type="InParanoid" id="A0A218ZDU7"/>
<dbReference type="AlphaFoldDB" id="A0A218ZDU7"/>
<comment type="caution">
    <text evidence="1">The sequence shown here is derived from an EMBL/GenBank/DDBJ whole genome shotgun (WGS) entry which is preliminary data.</text>
</comment>
<organism evidence="1 2">
    <name type="scientific">Diplocarpon coronariae</name>
    <dbReference type="NCBI Taxonomy" id="2795749"/>
    <lineage>
        <taxon>Eukaryota</taxon>
        <taxon>Fungi</taxon>
        <taxon>Dikarya</taxon>
        <taxon>Ascomycota</taxon>
        <taxon>Pezizomycotina</taxon>
        <taxon>Leotiomycetes</taxon>
        <taxon>Helotiales</taxon>
        <taxon>Drepanopezizaceae</taxon>
        <taxon>Diplocarpon</taxon>
    </lineage>
</organism>
<protein>
    <submittedName>
        <fullName evidence="1">GTP cyclohydrolase I</fullName>
    </submittedName>
</protein>
<dbReference type="Proteomes" id="UP000242519">
    <property type="component" value="Unassembled WGS sequence"/>
</dbReference>
<keyword evidence="2" id="KW-1185">Reference proteome</keyword>
<proteinExistence type="predicted"/>